<dbReference type="AlphaFoldDB" id="A0AAW1SKB6"/>
<keyword evidence="4" id="KW-1185">Reference proteome</keyword>
<feature type="compositionally biased region" description="Polar residues" evidence="1">
    <location>
        <begin position="158"/>
        <end position="168"/>
    </location>
</feature>
<sequence length="191" mass="19955">MPRHATRRACHGAAVTREGWEVGAHASSGWRQPLQGSLAATAAALLFSAQPAFADLPTVEPASVMSLAKPLKAQSVNKGKVWLVFVLGAAGLFSAAVLLENNERFFPAISRANKAMAATRKAMQAKEQQEEAIDAELAQEQGLQAAVEAGLAEARQRTGGTNAASRASPSGAMGPLVQQRAAGTERRQGVD</sequence>
<comment type="caution">
    <text evidence="3">The sequence shown here is derived from an EMBL/GenBank/DDBJ whole genome shotgun (WGS) entry which is preliminary data.</text>
</comment>
<keyword evidence="2" id="KW-1133">Transmembrane helix</keyword>
<evidence type="ECO:0000313" key="4">
    <source>
        <dbReference type="Proteomes" id="UP001445335"/>
    </source>
</evidence>
<keyword evidence="2" id="KW-0812">Transmembrane</keyword>
<gene>
    <name evidence="3" type="ORF">WJX81_007015</name>
</gene>
<evidence type="ECO:0008006" key="5">
    <source>
        <dbReference type="Google" id="ProtNLM"/>
    </source>
</evidence>
<name>A0AAW1SKB6_9CHLO</name>
<reference evidence="3 4" key="1">
    <citation type="journal article" date="2024" name="Nat. Commun.">
        <title>Phylogenomics reveals the evolutionary origins of lichenization in chlorophyte algae.</title>
        <authorList>
            <person name="Puginier C."/>
            <person name="Libourel C."/>
            <person name="Otte J."/>
            <person name="Skaloud P."/>
            <person name="Haon M."/>
            <person name="Grisel S."/>
            <person name="Petersen M."/>
            <person name="Berrin J.G."/>
            <person name="Delaux P.M."/>
            <person name="Dal Grande F."/>
            <person name="Keller J."/>
        </authorList>
    </citation>
    <scope>NUCLEOTIDE SEQUENCE [LARGE SCALE GENOMIC DNA]</scope>
    <source>
        <strain evidence="3 4">SAG 245.80</strain>
    </source>
</reference>
<dbReference type="EMBL" id="JALJOU010000002">
    <property type="protein sequence ID" value="KAK9845963.1"/>
    <property type="molecule type" value="Genomic_DNA"/>
</dbReference>
<organism evidence="3 4">
    <name type="scientific">Elliptochloris bilobata</name>
    <dbReference type="NCBI Taxonomy" id="381761"/>
    <lineage>
        <taxon>Eukaryota</taxon>
        <taxon>Viridiplantae</taxon>
        <taxon>Chlorophyta</taxon>
        <taxon>core chlorophytes</taxon>
        <taxon>Trebouxiophyceae</taxon>
        <taxon>Trebouxiophyceae incertae sedis</taxon>
        <taxon>Elliptochloris clade</taxon>
        <taxon>Elliptochloris</taxon>
    </lineage>
</organism>
<feature type="region of interest" description="Disordered" evidence="1">
    <location>
        <begin position="151"/>
        <end position="191"/>
    </location>
</feature>
<evidence type="ECO:0000313" key="3">
    <source>
        <dbReference type="EMBL" id="KAK9845963.1"/>
    </source>
</evidence>
<accession>A0AAW1SKB6</accession>
<dbReference type="Proteomes" id="UP001445335">
    <property type="component" value="Unassembled WGS sequence"/>
</dbReference>
<evidence type="ECO:0000256" key="2">
    <source>
        <dbReference type="SAM" id="Phobius"/>
    </source>
</evidence>
<evidence type="ECO:0000256" key="1">
    <source>
        <dbReference type="SAM" id="MobiDB-lite"/>
    </source>
</evidence>
<proteinExistence type="predicted"/>
<protein>
    <recommendedName>
        <fullName evidence="5">Transmembrane protein</fullName>
    </recommendedName>
</protein>
<keyword evidence="2" id="KW-0472">Membrane</keyword>
<feature type="transmembrane region" description="Helical" evidence="2">
    <location>
        <begin position="81"/>
        <end position="99"/>
    </location>
</feature>